<reference evidence="6 7" key="1">
    <citation type="submission" date="2018-08" db="EMBL/GenBank/DDBJ databases">
        <title>A genome reference for cultivated species of the human gut microbiota.</title>
        <authorList>
            <person name="Zou Y."/>
            <person name="Xue W."/>
            <person name="Luo G."/>
        </authorList>
    </citation>
    <scope>NUCLEOTIDE SEQUENCE [LARGE SCALE GENOMIC DNA]</scope>
    <source>
        <strain evidence="6 7">AF24-29</strain>
    </source>
</reference>
<evidence type="ECO:0000256" key="5">
    <source>
        <dbReference type="SAM" id="SignalP"/>
    </source>
</evidence>
<dbReference type="RefSeq" id="WP_117895283.1">
    <property type="nucleotide sequence ID" value="NZ_CABJCV010000013.1"/>
</dbReference>
<dbReference type="PANTHER" id="PTHR43649:SF31">
    <property type="entry name" value="SN-GLYCEROL-3-PHOSPHATE-BINDING PERIPLASMIC PROTEIN UGPB"/>
    <property type="match status" value="1"/>
</dbReference>
<keyword evidence="7" id="KW-1185">Reference proteome</keyword>
<dbReference type="PROSITE" id="PS51257">
    <property type="entry name" value="PROKAR_LIPOPROTEIN"/>
    <property type="match status" value="1"/>
</dbReference>
<organism evidence="6 7">
    <name type="scientific">Holdemania filiformis</name>
    <dbReference type="NCBI Taxonomy" id="61171"/>
    <lineage>
        <taxon>Bacteria</taxon>
        <taxon>Bacillati</taxon>
        <taxon>Bacillota</taxon>
        <taxon>Erysipelotrichia</taxon>
        <taxon>Erysipelotrichales</taxon>
        <taxon>Erysipelotrichaceae</taxon>
        <taxon>Holdemania</taxon>
    </lineage>
</organism>
<evidence type="ECO:0000256" key="2">
    <source>
        <dbReference type="ARBA" id="ARBA00008520"/>
    </source>
</evidence>
<feature type="signal peptide" evidence="5">
    <location>
        <begin position="1"/>
        <end position="19"/>
    </location>
</feature>
<sequence>MKKGLICILSLMMVLGLGACSSNDGKTTEPENSGSDKTALVTEITSPISIEFWHNCTNIQEEIVNQRVEEFNSTIGKEKGITVTAINQGSSAEVNNKVVGAVKAKNAPAVVLSQQTYVEDLLASEAVVDLTPYINDAAVGMTDYDDIYESFRTFGANYSVEGTYSLPFTMYTEVLYYNQKFFETNGLTVPTTWEELAETSAKIQAITGKPAFGTDYPADMFITLTKQFGGDYTNVKGELLFNSEAAIKALTYMQENIQNGNFRLAGEDMFFSGPFANGIVPMYIGRTVESQYISSKIADPEQVVWASAAIPQADAANKQVISNGYVLAALNQSGNAEQSYAAYEFIKFMSSKESNLPMTLNTGYLPIRQSVVDDAEYKAFVEAGTNDTKISGPAQSDAYFFLPAFSTDDYTSSAVYEAVKTMMDEVLVNFKDPAAAIEVCLNSLK</sequence>
<comment type="subcellular location">
    <subcellularLocation>
        <location evidence="1">Cell envelope</location>
    </subcellularLocation>
</comment>
<evidence type="ECO:0000256" key="4">
    <source>
        <dbReference type="ARBA" id="ARBA00022729"/>
    </source>
</evidence>
<evidence type="ECO:0000313" key="7">
    <source>
        <dbReference type="Proteomes" id="UP000284178"/>
    </source>
</evidence>
<accession>A0A412FY56</accession>
<evidence type="ECO:0000256" key="3">
    <source>
        <dbReference type="ARBA" id="ARBA00022448"/>
    </source>
</evidence>
<dbReference type="Pfam" id="PF13416">
    <property type="entry name" value="SBP_bac_8"/>
    <property type="match status" value="1"/>
</dbReference>
<keyword evidence="3" id="KW-0813">Transport</keyword>
<dbReference type="SUPFAM" id="SSF53850">
    <property type="entry name" value="Periplasmic binding protein-like II"/>
    <property type="match status" value="1"/>
</dbReference>
<dbReference type="InterPro" id="IPR006059">
    <property type="entry name" value="SBP"/>
</dbReference>
<feature type="chain" id="PRO_5038837994" evidence="5">
    <location>
        <begin position="20"/>
        <end position="445"/>
    </location>
</feature>
<dbReference type="AlphaFoldDB" id="A0A412FY56"/>
<protein>
    <submittedName>
        <fullName evidence="6">Extracellular solute-binding protein</fullName>
    </submittedName>
</protein>
<comment type="similarity">
    <text evidence="2">Belongs to the bacterial solute-binding protein 1 family.</text>
</comment>
<proteinExistence type="inferred from homology"/>
<dbReference type="GO" id="GO:0030313">
    <property type="term" value="C:cell envelope"/>
    <property type="evidence" value="ECO:0007669"/>
    <property type="project" value="UniProtKB-SubCell"/>
</dbReference>
<name>A0A412FY56_9FIRM</name>
<keyword evidence="4 5" id="KW-0732">Signal</keyword>
<gene>
    <name evidence="6" type="ORF">DWY25_11050</name>
</gene>
<dbReference type="Gene3D" id="3.40.190.10">
    <property type="entry name" value="Periplasmic binding protein-like II"/>
    <property type="match status" value="1"/>
</dbReference>
<comment type="caution">
    <text evidence="6">The sequence shown here is derived from an EMBL/GenBank/DDBJ whole genome shotgun (WGS) entry which is preliminary data.</text>
</comment>
<dbReference type="GeneID" id="83015932"/>
<dbReference type="Proteomes" id="UP000284178">
    <property type="component" value="Unassembled WGS sequence"/>
</dbReference>
<dbReference type="InterPro" id="IPR050490">
    <property type="entry name" value="Bact_solute-bd_prot1"/>
</dbReference>
<dbReference type="EMBL" id="QRUP01000013">
    <property type="protein sequence ID" value="RGR73090.1"/>
    <property type="molecule type" value="Genomic_DNA"/>
</dbReference>
<evidence type="ECO:0000256" key="1">
    <source>
        <dbReference type="ARBA" id="ARBA00004196"/>
    </source>
</evidence>
<evidence type="ECO:0000313" key="6">
    <source>
        <dbReference type="EMBL" id="RGR73090.1"/>
    </source>
</evidence>
<dbReference type="PANTHER" id="PTHR43649">
    <property type="entry name" value="ARABINOSE-BINDING PROTEIN-RELATED"/>
    <property type="match status" value="1"/>
</dbReference>